<dbReference type="EC" id="3.1.3.48" evidence="2"/>
<dbReference type="OrthoDB" id="9784339at2"/>
<evidence type="ECO:0000259" key="7">
    <source>
        <dbReference type="SMART" id="SM00226"/>
    </source>
</evidence>
<dbReference type="GO" id="GO:0004725">
    <property type="term" value="F:protein tyrosine phosphatase activity"/>
    <property type="evidence" value="ECO:0007669"/>
    <property type="project" value="UniProtKB-EC"/>
</dbReference>
<feature type="active site" evidence="6">
    <location>
        <position position="17"/>
    </location>
</feature>
<evidence type="ECO:0000256" key="3">
    <source>
        <dbReference type="ARBA" id="ARBA00022801"/>
    </source>
</evidence>
<feature type="domain" description="Phosphotyrosine protein phosphatase I" evidence="7">
    <location>
        <begin position="5"/>
        <end position="150"/>
    </location>
</feature>
<proteinExistence type="inferred from homology"/>
<dbReference type="InterPro" id="IPR050438">
    <property type="entry name" value="LMW_PTPase"/>
</dbReference>
<reference evidence="8" key="1">
    <citation type="submission" date="2014-04" db="EMBL/GenBank/DDBJ databases">
        <title>In planta biocontrol of soil-borne Fusarium wilt of banana through a plant endophytic bacterium, Burkholderia cenocepacia 869T2.</title>
        <authorList>
            <person name="Ho Y.-N."/>
            <person name="Chiang H.-M."/>
            <person name="Chao C.-P."/>
            <person name="Su C.-C."/>
            <person name="Hsu H.-F."/>
            <person name="Guo C.-T."/>
            <person name="Hsieh J.-L."/>
            <person name="Huang C.-C."/>
        </authorList>
    </citation>
    <scope>NUCLEOTIDE SEQUENCE [LARGE SCALE GENOMIC DNA]</scope>
    <source>
        <strain evidence="8">869T2</strain>
    </source>
</reference>
<gene>
    <name evidence="8" type="ORF">DT99_22630</name>
</gene>
<dbReference type="PANTHER" id="PTHR11717:SF31">
    <property type="entry name" value="LOW MOLECULAR WEIGHT PROTEIN-TYROSINE-PHOSPHATASE ETP-RELATED"/>
    <property type="match status" value="1"/>
</dbReference>
<protein>
    <recommendedName>
        <fullName evidence="2">protein-tyrosine-phosphatase</fullName>
        <ecNumber evidence="2">3.1.3.48</ecNumber>
    </recommendedName>
</protein>
<dbReference type="EMBL" id="JJOA01000020">
    <property type="protein sequence ID" value="KEA57220.1"/>
    <property type="molecule type" value="Genomic_DNA"/>
</dbReference>
<feature type="active site" description="Nucleophile" evidence="6">
    <location>
        <position position="11"/>
    </location>
</feature>
<dbReference type="Gene3D" id="3.40.50.2300">
    <property type="match status" value="1"/>
</dbReference>
<evidence type="ECO:0000256" key="2">
    <source>
        <dbReference type="ARBA" id="ARBA00013064"/>
    </source>
</evidence>
<keyword evidence="3" id="KW-0378">Hydrolase</keyword>
<dbReference type="SMART" id="SM00226">
    <property type="entry name" value="LMWPc"/>
    <property type="match status" value="1"/>
</dbReference>
<dbReference type="AlphaFoldDB" id="A0A071M9H2"/>
<keyword evidence="4" id="KW-0904">Protein phosphatase</keyword>
<evidence type="ECO:0000256" key="4">
    <source>
        <dbReference type="ARBA" id="ARBA00022912"/>
    </source>
</evidence>
<dbReference type="InterPro" id="IPR017867">
    <property type="entry name" value="Tyr_phospatase_low_mol_wt"/>
</dbReference>
<sequence length="165" mass="17825">MSARPFLLVVCEGNLCRSPLAAALLAARLPQADVESAGLAPPPRRPADPLACDMAEARGLTLDTHAARPVTTALCTRADLILAMDDGQRRVLEARHPFLRGRVFRLGEYARASDDARPGLDIPDPYRGTRADFIRCAALIDLAVAGWLPRLAARWPAHPVSVSRS</sequence>
<dbReference type="InterPro" id="IPR023485">
    <property type="entry name" value="Ptyr_pPase"/>
</dbReference>
<dbReference type="InterPro" id="IPR036196">
    <property type="entry name" value="Ptyr_pPase_sf"/>
</dbReference>
<evidence type="ECO:0000256" key="1">
    <source>
        <dbReference type="ARBA" id="ARBA00011063"/>
    </source>
</evidence>
<dbReference type="PANTHER" id="PTHR11717">
    <property type="entry name" value="LOW MOLECULAR WEIGHT PROTEIN TYROSINE PHOSPHATASE"/>
    <property type="match status" value="1"/>
</dbReference>
<dbReference type="SUPFAM" id="SSF52788">
    <property type="entry name" value="Phosphotyrosine protein phosphatases I"/>
    <property type="match status" value="1"/>
</dbReference>
<name>A0A071M9H2_9BURK</name>
<feature type="active site" description="Proton donor" evidence="6">
    <location>
        <position position="124"/>
    </location>
</feature>
<comment type="similarity">
    <text evidence="1">Belongs to the low molecular weight phosphotyrosine protein phosphatase family.</text>
</comment>
<evidence type="ECO:0000313" key="8">
    <source>
        <dbReference type="EMBL" id="KEA57220.1"/>
    </source>
</evidence>
<comment type="caution">
    <text evidence="8">The sequence shown here is derived from an EMBL/GenBank/DDBJ whole genome shotgun (WGS) entry which is preliminary data.</text>
</comment>
<evidence type="ECO:0000256" key="5">
    <source>
        <dbReference type="ARBA" id="ARBA00051722"/>
    </source>
</evidence>
<comment type="catalytic activity">
    <reaction evidence="5">
        <text>O-phospho-L-tyrosyl-[protein] + H2O = L-tyrosyl-[protein] + phosphate</text>
        <dbReference type="Rhea" id="RHEA:10684"/>
        <dbReference type="Rhea" id="RHEA-COMP:10136"/>
        <dbReference type="Rhea" id="RHEA-COMP:20101"/>
        <dbReference type="ChEBI" id="CHEBI:15377"/>
        <dbReference type="ChEBI" id="CHEBI:43474"/>
        <dbReference type="ChEBI" id="CHEBI:46858"/>
        <dbReference type="ChEBI" id="CHEBI:61978"/>
        <dbReference type="EC" id="3.1.3.48"/>
    </reaction>
</comment>
<organism evidence="8">
    <name type="scientific">Burkholderia cenocepacia</name>
    <dbReference type="NCBI Taxonomy" id="95486"/>
    <lineage>
        <taxon>Bacteria</taxon>
        <taxon>Pseudomonadati</taxon>
        <taxon>Pseudomonadota</taxon>
        <taxon>Betaproteobacteria</taxon>
        <taxon>Burkholderiales</taxon>
        <taxon>Burkholderiaceae</taxon>
        <taxon>Burkholderia</taxon>
        <taxon>Burkholderia cepacia complex</taxon>
    </lineage>
</organism>
<accession>A0A071M9H2</accession>
<dbReference type="PRINTS" id="PR00719">
    <property type="entry name" value="LMWPTPASE"/>
</dbReference>
<dbReference type="Pfam" id="PF01451">
    <property type="entry name" value="LMWPc"/>
    <property type="match status" value="1"/>
</dbReference>
<evidence type="ECO:0000256" key="6">
    <source>
        <dbReference type="PIRSR" id="PIRSR617867-1"/>
    </source>
</evidence>